<evidence type="ECO:0000256" key="12">
    <source>
        <dbReference type="ARBA" id="ARBA00024837"/>
    </source>
</evidence>
<keyword evidence="5" id="KW-0690">Ribosome biogenesis</keyword>
<dbReference type="PANTHER" id="PTHR10894:SF1">
    <property type="entry name" value="NUCLEOLAR PROTEIN 58"/>
    <property type="match status" value="1"/>
</dbReference>
<dbReference type="InterPro" id="IPR012976">
    <property type="entry name" value="NOSIC"/>
</dbReference>
<dbReference type="Gene3D" id="1.10.287.4070">
    <property type="match status" value="1"/>
</dbReference>
<keyword evidence="7" id="KW-0808">Transferase</keyword>
<evidence type="ECO:0000256" key="4">
    <source>
        <dbReference type="ARBA" id="ARBA00020379"/>
    </source>
</evidence>
<dbReference type="Proteomes" id="UP001154282">
    <property type="component" value="Unassembled WGS sequence"/>
</dbReference>
<dbReference type="GO" id="GO:0030515">
    <property type="term" value="F:snoRNA binding"/>
    <property type="evidence" value="ECO:0007669"/>
    <property type="project" value="InterPro"/>
</dbReference>
<protein>
    <recommendedName>
        <fullName evidence="4">Nucleolar protein 58</fullName>
    </recommendedName>
</protein>
<evidence type="ECO:0000256" key="6">
    <source>
        <dbReference type="ARBA" id="ARBA00022676"/>
    </source>
</evidence>
<comment type="function">
    <text evidence="12">Required for pre-18S rRNA processing. May bind microtubules.</text>
</comment>
<evidence type="ECO:0000256" key="3">
    <source>
        <dbReference type="ARBA" id="ARBA00009211"/>
    </source>
</evidence>
<evidence type="ECO:0000256" key="5">
    <source>
        <dbReference type="ARBA" id="ARBA00022517"/>
    </source>
</evidence>
<dbReference type="InterPro" id="IPR002687">
    <property type="entry name" value="Nop_dom"/>
</dbReference>
<dbReference type="GO" id="GO:0032040">
    <property type="term" value="C:small-subunit processome"/>
    <property type="evidence" value="ECO:0007669"/>
    <property type="project" value="InterPro"/>
</dbReference>
<evidence type="ECO:0000256" key="7">
    <source>
        <dbReference type="ARBA" id="ARBA00022679"/>
    </source>
</evidence>
<gene>
    <name evidence="15" type="ORF">LITE_LOCUS14619</name>
</gene>
<keyword evidence="6" id="KW-0328">Glycosyltransferase</keyword>
<dbReference type="GO" id="GO:0031428">
    <property type="term" value="C:box C/D methylation guide snoRNP complex"/>
    <property type="evidence" value="ECO:0007669"/>
    <property type="project" value="InterPro"/>
</dbReference>
<dbReference type="InterPro" id="IPR003406">
    <property type="entry name" value="Glyco_trans_14"/>
</dbReference>
<keyword evidence="8" id="KW-0472">Membrane</keyword>
<evidence type="ECO:0000259" key="14">
    <source>
        <dbReference type="PROSITE" id="PS51358"/>
    </source>
</evidence>
<keyword evidence="16" id="KW-1185">Reference proteome</keyword>
<dbReference type="InterPro" id="IPR036070">
    <property type="entry name" value="Nop_dom_sf"/>
</dbReference>
<dbReference type="GO" id="GO:0016020">
    <property type="term" value="C:membrane"/>
    <property type="evidence" value="ECO:0007669"/>
    <property type="project" value="UniProtKB-SubCell"/>
</dbReference>
<dbReference type="Gene3D" id="1.10.246.90">
    <property type="entry name" value="Nop domain"/>
    <property type="match status" value="1"/>
</dbReference>
<dbReference type="Pfam" id="PF01798">
    <property type="entry name" value="Nop"/>
    <property type="match status" value="1"/>
</dbReference>
<proteinExistence type="inferred from homology"/>
<dbReference type="InterPro" id="IPR042239">
    <property type="entry name" value="Nop_C"/>
</dbReference>
<feature type="compositionally biased region" description="Basic and acidic residues" evidence="13">
    <location>
        <begin position="784"/>
        <end position="795"/>
    </location>
</feature>
<dbReference type="Pfam" id="PF08156">
    <property type="entry name" value="NOP5NT"/>
    <property type="match status" value="1"/>
</dbReference>
<dbReference type="FunFam" id="1.10.287.4070:FF:000001">
    <property type="entry name" value="Probable Nucleolar protein 58"/>
    <property type="match status" value="1"/>
</dbReference>
<evidence type="ECO:0000313" key="16">
    <source>
        <dbReference type="Proteomes" id="UP001154282"/>
    </source>
</evidence>
<dbReference type="SUPFAM" id="SSF89124">
    <property type="entry name" value="Nop domain"/>
    <property type="match status" value="1"/>
</dbReference>
<evidence type="ECO:0000256" key="11">
    <source>
        <dbReference type="ARBA" id="ARBA00023274"/>
    </source>
</evidence>
<dbReference type="FunFam" id="1.10.246.90:FF:000003">
    <property type="entry name" value="Nucleolar protein 58"/>
    <property type="match status" value="1"/>
</dbReference>
<dbReference type="AlphaFoldDB" id="A0AAV0JJJ0"/>
<keyword evidence="10" id="KW-0539">Nucleus</keyword>
<feature type="compositionally biased region" description="Basic and acidic residues" evidence="13">
    <location>
        <begin position="823"/>
        <end position="845"/>
    </location>
</feature>
<dbReference type="PANTHER" id="PTHR10894">
    <property type="entry name" value="NUCLEOLAR PROTEIN 5 NUCLEOLAR PROTEIN NOP5 NOP58"/>
    <property type="match status" value="1"/>
</dbReference>
<feature type="compositionally biased region" description="Basic and acidic residues" evidence="13">
    <location>
        <begin position="865"/>
        <end position="880"/>
    </location>
</feature>
<dbReference type="GO" id="GO:0042254">
    <property type="term" value="P:ribosome biogenesis"/>
    <property type="evidence" value="ECO:0007669"/>
    <property type="project" value="UniProtKB-KW"/>
</dbReference>
<keyword evidence="11" id="KW-0687">Ribonucleoprotein</keyword>
<dbReference type="SMART" id="SM00931">
    <property type="entry name" value="NOSIC"/>
    <property type="match status" value="1"/>
</dbReference>
<evidence type="ECO:0000256" key="2">
    <source>
        <dbReference type="ARBA" id="ARBA00004606"/>
    </source>
</evidence>
<feature type="compositionally biased region" description="Basic residues" evidence="13">
    <location>
        <begin position="913"/>
        <end position="923"/>
    </location>
</feature>
<comment type="caution">
    <text evidence="15">The sequence shown here is derived from an EMBL/GenBank/DDBJ whole genome shotgun (WGS) entry which is preliminary data.</text>
</comment>
<feature type="region of interest" description="Disordered" evidence="13">
    <location>
        <begin position="770"/>
        <end position="923"/>
    </location>
</feature>
<dbReference type="Pfam" id="PF02485">
    <property type="entry name" value="Branch"/>
    <property type="match status" value="1"/>
</dbReference>
<dbReference type="GO" id="GO:0016757">
    <property type="term" value="F:glycosyltransferase activity"/>
    <property type="evidence" value="ECO:0007669"/>
    <property type="project" value="UniProtKB-KW"/>
</dbReference>
<evidence type="ECO:0000256" key="10">
    <source>
        <dbReference type="ARBA" id="ARBA00023242"/>
    </source>
</evidence>
<organism evidence="15 16">
    <name type="scientific">Linum tenue</name>
    <dbReference type="NCBI Taxonomy" id="586396"/>
    <lineage>
        <taxon>Eukaryota</taxon>
        <taxon>Viridiplantae</taxon>
        <taxon>Streptophyta</taxon>
        <taxon>Embryophyta</taxon>
        <taxon>Tracheophyta</taxon>
        <taxon>Spermatophyta</taxon>
        <taxon>Magnoliopsida</taxon>
        <taxon>eudicotyledons</taxon>
        <taxon>Gunneridae</taxon>
        <taxon>Pentapetalae</taxon>
        <taxon>rosids</taxon>
        <taxon>fabids</taxon>
        <taxon>Malpighiales</taxon>
        <taxon>Linaceae</taxon>
        <taxon>Linum</taxon>
    </lineage>
</organism>
<keyword evidence="9" id="KW-0325">Glycoprotein</keyword>
<comment type="subcellular location">
    <subcellularLocation>
        <location evidence="2">Membrane</location>
        <topology evidence="2">Single-pass type II membrane protein</topology>
    </subcellularLocation>
    <subcellularLocation>
        <location evidence="1">Nucleus</location>
        <location evidence="1">Nucleolus</location>
    </subcellularLocation>
</comment>
<dbReference type="EMBL" id="CAMGYJ010000005">
    <property type="protein sequence ID" value="CAI0410109.1"/>
    <property type="molecule type" value="Genomic_DNA"/>
</dbReference>
<sequence length="923" mass="102129">MRTPRFPSPWKILAAAMFLLVLTSRSTWIVWLPSSPSSTGTQNIVTTNNISTTVNIIPTKGHGFPPVLAFWIFGSAGDSKRMSRLLNSVYHPRNQYLMELDAESSDGELADLAVWVESQSVFATFGNVNVVGKKSFGVNQMGASALAAMLHAAAVLMRLSPHWDWFVNLSPDDYPLVTPDDLLHALSSLPRDLNFVHYTNSTDWKEKDKKNQIVVDPSLHLQKGSYLYYAVEQRDAPDAFQIYGGSPRVILTRNFLEYCVQGWDNLPRKLLMYFTNTAYPLESYFHTVLCNSPDFQNATVLDSDLRYNIIVDGSDLQYTDMLDSGAVFVRGFRGGDREDRVIRDKVDDAVFKGRRSWQWCLSEGGGSTKDDDADMCSSSWGNSSSSIIDVVKAGAYGDLWKEFSNSDTARKVVKLKAFDKFDNTADALEAATKIIDGSTTKSLRKFLKTHCEGEKLAVADSKLGNAIKEKLKIDCVHNNGVMELMRGVRSQLEELIAGLGSQDLAPMSLGLSHSLSRYKLKFSPDKVDTMVVHAIGVLDDLDKELNRLAMSLREIYGWHFPELAKIVNDNVVYAKAVKLMGFRENAAKLDFSEILPEEVEEEVKEAAKISMGSEMDEYDMANIMELCNRALSLAEYRPQLYDYLKSRMNAVAPNLTALVGELVGARLIAHAGSLMNLAKQAGSTVQILGAEKALFRALKTKHATPKYGLIYHASLVGQAAPKLKGKISRSLAAKAALAIRCDALGDGGQDNSVGLENRLKLEARLRSLKGEESGRSAGSVKGKPKIEVYDKDRKKGGAAGMTYNPSTDAVLEQTPKSVGEETVEMKRKIDEEAPATEEKKAFSLDKKKKKSKDVEATEVTNGDADGNKKEKRDKKKKEAEAGQTDAVEDGVKKKSKRKRSSELEEEATESHTSKKKKKNQVKE</sequence>
<comment type="similarity">
    <text evidence="3">Belongs to the NOP5/NOP56 family.</text>
</comment>
<evidence type="ECO:0000256" key="9">
    <source>
        <dbReference type="ARBA" id="ARBA00023180"/>
    </source>
</evidence>
<dbReference type="PROSITE" id="PS51358">
    <property type="entry name" value="NOP"/>
    <property type="match status" value="1"/>
</dbReference>
<name>A0AAV0JJJ0_9ROSI</name>
<evidence type="ECO:0000313" key="15">
    <source>
        <dbReference type="EMBL" id="CAI0410109.1"/>
    </source>
</evidence>
<reference evidence="15" key="1">
    <citation type="submission" date="2022-08" db="EMBL/GenBank/DDBJ databases">
        <authorList>
            <person name="Gutierrez-Valencia J."/>
        </authorList>
    </citation>
    <scope>NUCLEOTIDE SEQUENCE</scope>
</reference>
<dbReference type="InterPro" id="IPR045056">
    <property type="entry name" value="Nop56/Nop58"/>
</dbReference>
<evidence type="ECO:0000256" key="13">
    <source>
        <dbReference type="SAM" id="MobiDB-lite"/>
    </source>
</evidence>
<evidence type="ECO:0000256" key="8">
    <source>
        <dbReference type="ARBA" id="ARBA00023136"/>
    </source>
</evidence>
<accession>A0AAV0JJJ0</accession>
<evidence type="ECO:0000256" key="1">
    <source>
        <dbReference type="ARBA" id="ARBA00004604"/>
    </source>
</evidence>
<feature type="domain" description="Nop" evidence="14">
    <location>
        <begin position="651"/>
        <end position="770"/>
    </location>
</feature>
<dbReference type="InterPro" id="IPR012974">
    <property type="entry name" value="NOP58/56_N"/>
</dbReference>